<dbReference type="MEROPS" id="S08.121"/>
<feature type="region of interest" description="Disordered" evidence="11">
    <location>
        <begin position="383"/>
        <end position="433"/>
    </location>
</feature>
<evidence type="ECO:0000256" key="12">
    <source>
        <dbReference type="SAM" id="Phobius"/>
    </source>
</evidence>
<dbReference type="InterPro" id="IPR050131">
    <property type="entry name" value="Peptidase_S8_subtilisin-like"/>
</dbReference>
<feature type="compositionally biased region" description="Polar residues" evidence="11">
    <location>
        <begin position="321"/>
        <end position="330"/>
    </location>
</feature>
<dbReference type="GO" id="GO:0005886">
    <property type="term" value="C:plasma membrane"/>
    <property type="evidence" value="ECO:0007669"/>
    <property type="project" value="UniProtKB-SubCell"/>
</dbReference>
<dbReference type="PANTHER" id="PTHR43806">
    <property type="entry name" value="PEPTIDASE S8"/>
    <property type="match status" value="1"/>
</dbReference>
<evidence type="ECO:0000256" key="8">
    <source>
        <dbReference type="ARBA" id="ARBA00022989"/>
    </source>
</evidence>
<feature type="compositionally biased region" description="Polar residues" evidence="11">
    <location>
        <begin position="397"/>
        <end position="413"/>
    </location>
</feature>
<dbReference type="Proteomes" id="UP000000235">
    <property type="component" value="Chromosome"/>
</dbReference>
<evidence type="ECO:0000256" key="9">
    <source>
        <dbReference type="ARBA" id="ARBA00023136"/>
    </source>
</evidence>
<dbReference type="STRING" id="369723.Strop_0471"/>
<dbReference type="PROSITE" id="PS00136">
    <property type="entry name" value="SUBTILASE_ASP"/>
    <property type="match status" value="1"/>
</dbReference>
<evidence type="ECO:0000256" key="2">
    <source>
        <dbReference type="ARBA" id="ARBA00011073"/>
    </source>
</evidence>
<evidence type="ECO:0000256" key="10">
    <source>
        <dbReference type="PROSITE-ProRule" id="PRU01240"/>
    </source>
</evidence>
<keyword evidence="4 10" id="KW-0645">Protease</keyword>
<feature type="domain" description="Peptidase S8/S53" evidence="13">
    <location>
        <begin position="54"/>
        <end position="304"/>
    </location>
</feature>
<evidence type="ECO:0000313" key="14">
    <source>
        <dbReference type="EMBL" id="ABP52956.1"/>
    </source>
</evidence>
<proteinExistence type="inferred from homology"/>
<dbReference type="InterPro" id="IPR023834">
    <property type="entry name" value="T7SS_pept_S8A_mycosin"/>
</dbReference>
<keyword evidence="6 10" id="KW-0378">Hydrolase</keyword>
<dbReference type="Pfam" id="PF00082">
    <property type="entry name" value="Peptidase_S8"/>
    <property type="match status" value="1"/>
</dbReference>
<keyword evidence="5 12" id="KW-0812">Transmembrane</keyword>
<evidence type="ECO:0000256" key="6">
    <source>
        <dbReference type="ARBA" id="ARBA00022801"/>
    </source>
</evidence>
<dbReference type="RefSeq" id="WP_011904390.1">
    <property type="nucleotide sequence ID" value="NC_009380.1"/>
</dbReference>
<dbReference type="InterPro" id="IPR015500">
    <property type="entry name" value="Peptidase_S8_subtilisin-rel"/>
</dbReference>
<name>A4X256_SALTO</name>
<evidence type="ECO:0000256" key="1">
    <source>
        <dbReference type="ARBA" id="ARBA00004162"/>
    </source>
</evidence>
<gene>
    <name evidence="14" type="ordered locus">Strop_0471</name>
</gene>
<feature type="region of interest" description="Disordered" evidence="11">
    <location>
        <begin position="316"/>
        <end position="341"/>
    </location>
</feature>
<dbReference type="InterPro" id="IPR023827">
    <property type="entry name" value="Peptidase_S8_Asp-AS"/>
</dbReference>
<protein>
    <submittedName>
        <fullName evidence="14">Peptidase S8 and S53, subtilisin, kexin, sedolisin</fullName>
    </submittedName>
</protein>
<feature type="compositionally biased region" description="Low complexity" evidence="11">
    <location>
        <begin position="384"/>
        <end position="396"/>
    </location>
</feature>
<evidence type="ECO:0000256" key="11">
    <source>
        <dbReference type="SAM" id="MobiDB-lite"/>
    </source>
</evidence>
<evidence type="ECO:0000256" key="5">
    <source>
        <dbReference type="ARBA" id="ARBA00022692"/>
    </source>
</evidence>
<feature type="active site" description="Charge relay system" evidence="10">
    <location>
        <position position="256"/>
    </location>
</feature>
<dbReference type="EMBL" id="CP000667">
    <property type="protein sequence ID" value="ABP52956.1"/>
    <property type="molecule type" value="Genomic_DNA"/>
</dbReference>
<dbReference type="GO" id="GO:0004252">
    <property type="term" value="F:serine-type endopeptidase activity"/>
    <property type="evidence" value="ECO:0007669"/>
    <property type="project" value="UniProtKB-UniRule"/>
</dbReference>
<keyword evidence="8 12" id="KW-1133">Transmembrane helix</keyword>
<evidence type="ECO:0000256" key="3">
    <source>
        <dbReference type="ARBA" id="ARBA00022475"/>
    </source>
</evidence>
<dbReference type="InterPro" id="IPR000209">
    <property type="entry name" value="Peptidase_S8/S53_dom"/>
</dbReference>
<evidence type="ECO:0000256" key="7">
    <source>
        <dbReference type="ARBA" id="ARBA00022825"/>
    </source>
</evidence>
<dbReference type="PROSITE" id="PS51892">
    <property type="entry name" value="SUBTILASE"/>
    <property type="match status" value="1"/>
</dbReference>
<dbReference type="Gene3D" id="3.40.50.200">
    <property type="entry name" value="Peptidase S8/S53 domain"/>
    <property type="match status" value="1"/>
</dbReference>
<dbReference type="PANTHER" id="PTHR43806:SF11">
    <property type="entry name" value="CEREVISIN-RELATED"/>
    <property type="match status" value="1"/>
</dbReference>
<feature type="transmembrane region" description="Helical" evidence="12">
    <location>
        <begin position="350"/>
        <end position="375"/>
    </location>
</feature>
<evidence type="ECO:0000313" key="15">
    <source>
        <dbReference type="Proteomes" id="UP000000235"/>
    </source>
</evidence>
<feature type="active site" description="Charge relay system" evidence="10">
    <location>
        <position position="63"/>
    </location>
</feature>
<organism evidence="14 15">
    <name type="scientific">Salinispora tropica (strain ATCC BAA-916 / DSM 44818 / JCM 13857 / NBRC 105044 / CNB-440)</name>
    <dbReference type="NCBI Taxonomy" id="369723"/>
    <lineage>
        <taxon>Bacteria</taxon>
        <taxon>Bacillati</taxon>
        <taxon>Actinomycetota</taxon>
        <taxon>Actinomycetes</taxon>
        <taxon>Micromonosporales</taxon>
        <taxon>Micromonosporaceae</taxon>
        <taxon>Salinispora</taxon>
    </lineage>
</organism>
<dbReference type="PRINTS" id="PR00723">
    <property type="entry name" value="SUBTILISIN"/>
</dbReference>
<dbReference type="SUPFAM" id="SSF52743">
    <property type="entry name" value="Subtilisin-like"/>
    <property type="match status" value="1"/>
</dbReference>
<dbReference type="HOGENOM" id="CLU_011263_13_2_11"/>
<dbReference type="InterPro" id="IPR036852">
    <property type="entry name" value="Peptidase_S8/S53_dom_sf"/>
</dbReference>
<keyword evidence="15" id="KW-1185">Reference proteome</keyword>
<dbReference type="eggNOG" id="COG1404">
    <property type="taxonomic scope" value="Bacteria"/>
</dbReference>
<reference evidence="15" key="1">
    <citation type="journal article" date="2007" name="Proc. Natl. Acad. Sci. U.S.A.">
        <title>Genome sequencing reveals complex secondary metabolome in the marine actinomycete Salinispora tropica.</title>
        <authorList>
            <person name="Udwary D.W."/>
            <person name="Zeigler L."/>
            <person name="Asolkar R.N."/>
            <person name="Singan V."/>
            <person name="Lapidus A."/>
            <person name="Fenical W."/>
            <person name="Jensen P.R."/>
            <person name="Moore B.S."/>
        </authorList>
    </citation>
    <scope>NUCLEOTIDE SEQUENCE [LARGE SCALE GENOMIC DNA]</scope>
    <source>
        <strain evidence="15">ATCC BAA-916 / DSM 44818 / CNB-440</strain>
    </source>
</reference>
<keyword evidence="3" id="KW-1003">Cell membrane</keyword>
<comment type="similarity">
    <text evidence="2 10">Belongs to the peptidase S8 family.</text>
</comment>
<evidence type="ECO:0000256" key="4">
    <source>
        <dbReference type="ARBA" id="ARBA00022670"/>
    </source>
</evidence>
<evidence type="ECO:0000259" key="13">
    <source>
        <dbReference type="Pfam" id="PF00082"/>
    </source>
</evidence>
<comment type="subcellular location">
    <subcellularLocation>
        <location evidence="1">Cell membrane</location>
        <topology evidence="1">Single-pass membrane protein</topology>
    </subcellularLocation>
</comment>
<dbReference type="KEGG" id="stp:Strop_0471"/>
<feature type="active site" description="Charge relay system" evidence="10">
    <location>
        <position position="97"/>
    </location>
</feature>
<accession>A4X256</accession>
<dbReference type="NCBIfam" id="TIGR03921">
    <property type="entry name" value="T7SS_mycosin"/>
    <property type="match status" value="1"/>
</dbReference>
<dbReference type="PATRIC" id="fig|369723.5.peg.488"/>
<dbReference type="AlphaFoldDB" id="A4X256"/>
<sequence>MRLAPRPATTIAAATLGAIVALGVSVLPAPAADRKDAWHLDALELADMHKITQGEGITVAVIDSGVDATHPDLKNNVLPGIDFFDEQASGHEDRSGHGTAMASLIAGHGHGPGGHEGVLGVAPKAKILPITVRAPEGKSNYSLEAIALGIHWAIEQDVDVINISLGGPQNVELSQAVERAYQNNVIVVAGVGNKENAAIGSPANLPGSLAVTGTDRDGMPSSIASLPAAQTHLAAPAEDLYQAVPGGGYATITGNSGATALVSGAVALVKSKYPNLNSLDLFKRMVETTRDAGKPGKDFDYGWGQLDLRAALTGEPDGRASRTQAPSQEPQLDPTLARARAQGPAGENEALVMALSIAFILVVLGLIATPVLLLLRYRRRRRATTPAMEAATATRTSATGLASPPTATTNPSESGPPAHPTDPADDSPWRRPD</sequence>
<keyword evidence="7 10" id="KW-0720">Serine protease</keyword>
<dbReference type="GO" id="GO:0006508">
    <property type="term" value="P:proteolysis"/>
    <property type="evidence" value="ECO:0007669"/>
    <property type="project" value="UniProtKB-KW"/>
</dbReference>
<keyword evidence="9 12" id="KW-0472">Membrane</keyword>